<evidence type="ECO:0000256" key="7">
    <source>
        <dbReference type="ARBA" id="ARBA00023136"/>
    </source>
</evidence>
<evidence type="ECO:0000256" key="6">
    <source>
        <dbReference type="ARBA" id="ARBA00022989"/>
    </source>
</evidence>
<dbReference type="InterPro" id="IPR000515">
    <property type="entry name" value="MetI-like"/>
</dbReference>
<evidence type="ECO:0000313" key="11">
    <source>
        <dbReference type="Proteomes" id="UP001596380"/>
    </source>
</evidence>
<sequence length="260" mass="27833">MSRVSWPLRAVTALVAVWLVVPTLIVIPLSFTDRASFAFPPKGWSLRYYERFFTDSGWLIALFNSAQLALIVTVVATALGSAASFALVRSRFRGAGALNGLLMAPIVVPTIIVAIAVYATFLRWGLVGTAAGFVLAHTVLATPYVIVTVTSALRTFDRRLERAAASLGATPWATLRHVTLPLILPGVASGAVFAFVTSFDEVVVSLFIQSPELQTLPVRMFSGVTNEVDPTIAAASTVVVAITTALILLPQLLRRNTDHA</sequence>
<dbReference type="SUPFAM" id="SSF161098">
    <property type="entry name" value="MetI-like"/>
    <property type="match status" value="1"/>
</dbReference>
<dbReference type="PANTHER" id="PTHR43357">
    <property type="entry name" value="INNER MEMBRANE ABC TRANSPORTER PERMEASE PROTEIN YDCV"/>
    <property type="match status" value="1"/>
</dbReference>
<dbReference type="Pfam" id="PF00528">
    <property type="entry name" value="BPD_transp_1"/>
    <property type="match status" value="1"/>
</dbReference>
<dbReference type="Proteomes" id="UP001596380">
    <property type="component" value="Unassembled WGS sequence"/>
</dbReference>
<dbReference type="PROSITE" id="PS50928">
    <property type="entry name" value="ABC_TM1"/>
    <property type="match status" value="1"/>
</dbReference>
<proteinExistence type="inferred from homology"/>
<keyword evidence="7 8" id="KW-0472">Membrane</keyword>
<evidence type="ECO:0000256" key="8">
    <source>
        <dbReference type="RuleBase" id="RU363032"/>
    </source>
</evidence>
<dbReference type="CDD" id="cd06261">
    <property type="entry name" value="TM_PBP2"/>
    <property type="match status" value="1"/>
</dbReference>
<name>A0ABW2CWB3_9ACTN</name>
<keyword evidence="3" id="KW-1003">Cell membrane</keyword>
<keyword evidence="5 8" id="KW-0812">Transmembrane</keyword>
<feature type="transmembrane region" description="Helical" evidence="8">
    <location>
        <begin position="182"/>
        <end position="208"/>
    </location>
</feature>
<reference evidence="11" key="1">
    <citation type="journal article" date="2019" name="Int. J. Syst. Evol. Microbiol.">
        <title>The Global Catalogue of Microorganisms (GCM) 10K type strain sequencing project: providing services to taxonomists for standard genome sequencing and annotation.</title>
        <authorList>
            <consortium name="The Broad Institute Genomics Platform"/>
            <consortium name="The Broad Institute Genome Sequencing Center for Infectious Disease"/>
            <person name="Wu L."/>
            <person name="Ma J."/>
        </authorList>
    </citation>
    <scope>NUCLEOTIDE SEQUENCE [LARGE SCALE GENOMIC DNA]</scope>
    <source>
        <strain evidence="11">JCM 3369</strain>
    </source>
</reference>
<comment type="similarity">
    <text evidence="8">Belongs to the binding-protein-dependent transport system permease family.</text>
</comment>
<feature type="transmembrane region" description="Helical" evidence="8">
    <location>
        <begin position="228"/>
        <end position="249"/>
    </location>
</feature>
<evidence type="ECO:0000256" key="5">
    <source>
        <dbReference type="ARBA" id="ARBA00022692"/>
    </source>
</evidence>
<dbReference type="RefSeq" id="WP_160826474.1">
    <property type="nucleotide sequence ID" value="NZ_JBHSXE010000001.1"/>
</dbReference>
<evidence type="ECO:0000259" key="9">
    <source>
        <dbReference type="PROSITE" id="PS50928"/>
    </source>
</evidence>
<feature type="transmembrane region" description="Helical" evidence="8">
    <location>
        <begin position="62"/>
        <end position="88"/>
    </location>
</feature>
<dbReference type="Gene3D" id="1.10.3720.10">
    <property type="entry name" value="MetI-like"/>
    <property type="match status" value="1"/>
</dbReference>
<keyword evidence="4" id="KW-0997">Cell inner membrane</keyword>
<evidence type="ECO:0000256" key="1">
    <source>
        <dbReference type="ARBA" id="ARBA00004429"/>
    </source>
</evidence>
<keyword evidence="2 8" id="KW-0813">Transport</keyword>
<comment type="subcellular location">
    <subcellularLocation>
        <location evidence="1">Cell inner membrane</location>
        <topology evidence="1">Multi-pass membrane protein</topology>
    </subcellularLocation>
    <subcellularLocation>
        <location evidence="8">Cell membrane</location>
        <topology evidence="8">Multi-pass membrane protein</topology>
    </subcellularLocation>
</comment>
<feature type="transmembrane region" description="Helical" evidence="8">
    <location>
        <begin position="133"/>
        <end position="153"/>
    </location>
</feature>
<protein>
    <submittedName>
        <fullName evidence="10">ABC transporter permease</fullName>
    </submittedName>
</protein>
<organism evidence="10 11">
    <name type="scientific">Actinomadura yumaensis</name>
    <dbReference type="NCBI Taxonomy" id="111807"/>
    <lineage>
        <taxon>Bacteria</taxon>
        <taxon>Bacillati</taxon>
        <taxon>Actinomycetota</taxon>
        <taxon>Actinomycetes</taxon>
        <taxon>Streptosporangiales</taxon>
        <taxon>Thermomonosporaceae</taxon>
        <taxon>Actinomadura</taxon>
    </lineage>
</organism>
<evidence type="ECO:0000256" key="4">
    <source>
        <dbReference type="ARBA" id="ARBA00022519"/>
    </source>
</evidence>
<evidence type="ECO:0000256" key="2">
    <source>
        <dbReference type="ARBA" id="ARBA00022448"/>
    </source>
</evidence>
<feature type="domain" description="ABC transmembrane type-1" evidence="9">
    <location>
        <begin position="62"/>
        <end position="250"/>
    </location>
</feature>
<feature type="transmembrane region" description="Helical" evidence="8">
    <location>
        <begin position="100"/>
        <end position="121"/>
    </location>
</feature>
<gene>
    <name evidence="10" type="ORF">ACFQKB_40665</name>
</gene>
<keyword evidence="11" id="KW-1185">Reference proteome</keyword>
<dbReference type="EMBL" id="JBHSXS010000048">
    <property type="protein sequence ID" value="MFC6886129.1"/>
    <property type="molecule type" value="Genomic_DNA"/>
</dbReference>
<dbReference type="PANTHER" id="PTHR43357:SF4">
    <property type="entry name" value="INNER MEMBRANE ABC TRANSPORTER PERMEASE PROTEIN YDCV"/>
    <property type="match status" value="1"/>
</dbReference>
<comment type="caution">
    <text evidence="10">The sequence shown here is derived from an EMBL/GenBank/DDBJ whole genome shotgun (WGS) entry which is preliminary data.</text>
</comment>
<evidence type="ECO:0000256" key="3">
    <source>
        <dbReference type="ARBA" id="ARBA00022475"/>
    </source>
</evidence>
<evidence type="ECO:0000313" key="10">
    <source>
        <dbReference type="EMBL" id="MFC6886129.1"/>
    </source>
</evidence>
<keyword evidence="6 8" id="KW-1133">Transmembrane helix</keyword>
<accession>A0ABW2CWB3</accession>
<dbReference type="InterPro" id="IPR035906">
    <property type="entry name" value="MetI-like_sf"/>
</dbReference>